<dbReference type="GO" id="GO:0008270">
    <property type="term" value="F:zinc ion binding"/>
    <property type="evidence" value="ECO:0007669"/>
    <property type="project" value="InterPro"/>
</dbReference>
<evidence type="ECO:0000313" key="7">
    <source>
        <dbReference type="Proteomes" id="UP000054342"/>
    </source>
</evidence>
<dbReference type="PANTHER" id="PTHR47655:SF3">
    <property type="entry name" value="ZN(II)2CYS6 TRANSCRIPTION FACTOR (EUROFUNG)"/>
    <property type="match status" value="1"/>
</dbReference>
<keyword evidence="4" id="KW-0539">Nucleus</keyword>
<keyword evidence="1" id="KW-0805">Transcription regulation</keyword>
<feature type="non-terminal residue" evidence="6">
    <location>
        <position position="1"/>
    </location>
</feature>
<dbReference type="GO" id="GO:0003677">
    <property type="term" value="F:DNA binding"/>
    <property type="evidence" value="ECO:0007669"/>
    <property type="project" value="UniProtKB-KW"/>
</dbReference>
<dbReference type="InterPro" id="IPR052783">
    <property type="entry name" value="Metabolic/Drug-Res_Regulator"/>
</dbReference>
<dbReference type="GeneID" id="25331808"/>
<keyword evidence="3" id="KW-0804">Transcription</keyword>
<dbReference type="OrthoDB" id="4151048at2759"/>
<dbReference type="SUPFAM" id="SSF57701">
    <property type="entry name" value="Zn2/Cys6 DNA-binding domain"/>
    <property type="match status" value="1"/>
</dbReference>
<name>A0A0D2CMQ8_9EURO</name>
<dbReference type="InterPro" id="IPR001138">
    <property type="entry name" value="Zn2Cys6_DnaBD"/>
</dbReference>
<dbReference type="PROSITE" id="PS50048">
    <property type="entry name" value="ZN2_CY6_FUNGAL_2"/>
    <property type="match status" value="1"/>
</dbReference>
<reference evidence="6 7" key="1">
    <citation type="submission" date="2015-01" db="EMBL/GenBank/DDBJ databases">
        <title>The Genome Sequence of Exophiala xenobiotica CBS118157.</title>
        <authorList>
            <consortium name="The Broad Institute Genomics Platform"/>
            <person name="Cuomo C."/>
            <person name="de Hoog S."/>
            <person name="Gorbushina A."/>
            <person name="Stielow B."/>
            <person name="Teixiera M."/>
            <person name="Abouelleil A."/>
            <person name="Chapman S.B."/>
            <person name="Priest M."/>
            <person name="Young S.K."/>
            <person name="Wortman J."/>
            <person name="Nusbaum C."/>
            <person name="Birren B."/>
        </authorList>
    </citation>
    <scope>NUCLEOTIDE SEQUENCE [LARGE SCALE GENOMIC DNA]</scope>
    <source>
        <strain evidence="6 7">CBS 118157</strain>
    </source>
</reference>
<dbReference type="EMBL" id="KN847322">
    <property type="protein sequence ID" value="KIW51152.1"/>
    <property type="molecule type" value="Genomic_DNA"/>
</dbReference>
<dbReference type="GO" id="GO:0000981">
    <property type="term" value="F:DNA-binding transcription factor activity, RNA polymerase II-specific"/>
    <property type="evidence" value="ECO:0007669"/>
    <property type="project" value="InterPro"/>
</dbReference>
<dbReference type="STRING" id="348802.A0A0D2CMQ8"/>
<dbReference type="PANTHER" id="PTHR47655">
    <property type="entry name" value="QUINIC ACID UTILIZATION ACTIVATOR"/>
    <property type="match status" value="1"/>
</dbReference>
<evidence type="ECO:0000313" key="6">
    <source>
        <dbReference type="EMBL" id="KIW51152.1"/>
    </source>
</evidence>
<dbReference type="HOGENOM" id="CLU_1740549_0_0_1"/>
<evidence type="ECO:0000256" key="2">
    <source>
        <dbReference type="ARBA" id="ARBA00023125"/>
    </source>
</evidence>
<proteinExistence type="predicted"/>
<dbReference type="PROSITE" id="PS00463">
    <property type="entry name" value="ZN2_CY6_FUNGAL_1"/>
    <property type="match status" value="1"/>
</dbReference>
<feature type="domain" description="Zn(2)-C6 fungal-type" evidence="5">
    <location>
        <begin position="106"/>
        <end position="135"/>
    </location>
</feature>
<evidence type="ECO:0000259" key="5">
    <source>
        <dbReference type="PROSITE" id="PS50048"/>
    </source>
</evidence>
<dbReference type="RefSeq" id="XP_013311736.1">
    <property type="nucleotide sequence ID" value="XM_013456282.1"/>
</dbReference>
<evidence type="ECO:0000256" key="3">
    <source>
        <dbReference type="ARBA" id="ARBA00023163"/>
    </source>
</evidence>
<gene>
    <name evidence="6" type="ORF">PV05_09900</name>
</gene>
<dbReference type="CDD" id="cd00067">
    <property type="entry name" value="GAL4"/>
    <property type="match status" value="1"/>
</dbReference>
<evidence type="ECO:0000256" key="4">
    <source>
        <dbReference type="ARBA" id="ARBA00023242"/>
    </source>
</evidence>
<keyword evidence="7" id="KW-1185">Reference proteome</keyword>
<evidence type="ECO:0000256" key="1">
    <source>
        <dbReference type="ARBA" id="ARBA00023015"/>
    </source>
</evidence>
<organism evidence="6 7">
    <name type="scientific">Exophiala xenobiotica</name>
    <dbReference type="NCBI Taxonomy" id="348802"/>
    <lineage>
        <taxon>Eukaryota</taxon>
        <taxon>Fungi</taxon>
        <taxon>Dikarya</taxon>
        <taxon>Ascomycota</taxon>
        <taxon>Pezizomycotina</taxon>
        <taxon>Eurotiomycetes</taxon>
        <taxon>Chaetothyriomycetidae</taxon>
        <taxon>Chaetothyriales</taxon>
        <taxon>Herpotrichiellaceae</taxon>
        <taxon>Exophiala</taxon>
    </lineage>
</organism>
<dbReference type="Gene3D" id="4.10.240.10">
    <property type="entry name" value="Zn(2)-C6 fungal-type DNA-binding domain"/>
    <property type="match status" value="1"/>
</dbReference>
<keyword evidence="2" id="KW-0238">DNA-binding</keyword>
<sequence length="150" mass="16804">MMSSELEPSFSSWNMSLNFPPSCLRALRVSRQAEFTRGASSSERSCLSISCHTGLCHRDQVHRSRRVPSHDLYSARGEDSQVVGATIMREPLSPLDAGIRKRVHKACDRCRLKKSKCESSSPCSRCKADNAICVSGERKKYRDRPTLKAT</sequence>
<dbReference type="AlphaFoldDB" id="A0A0D2CMQ8"/>
<dbReference type="InterPro" id="IPR036864">
    <property type="entry name" value="Zn2-C6_fun-type_DNA-bd_sf"/>
</dbReference>
<protein>
    <recommendedName>
        <fullName evidence="5">Zn(2)-C6 fungal-type domain-containing protein</fullName>
    </recommendedName>
</protein>
<dbReference type="Proteomes" id="UP000054342">
    <property type="component" value="Unassembled WGS sequence"/>
</dbReference>
<dbReference type="Pfam" id="PF00172">
    <property type="entry name" value="Zn_clus"/>
    <property type="match status" value="1"/>
</dbReference>
<dbReference type="SMART" id="SM00066">
    <property type="entry name" value="GAL4"/>
    <property type="match status" value="1"/>
</dbReference>
<accession>A0A0D2CMQ8</accession>